<reference evidence="1" key="1">
    <citation type="submission" date="2021-01" db="EMBL/GenBank/DDBJ databases">
        <authorList>
            <consortium name="Genoscope - CEA"/>
            <person name="William W."/>
        </authorList>
    </citation>
    <scope>NUCLEOTIDE SEQUENCE</scope>
</reference>
<organism evidence="1 2">
    <name type="scientific">Paramecium sonneborni</name>
    <dbReference type="NCBI Taxonomy" id="65129"/>
    <lineage>
        <taxon>Eukaryota</taxon>
        <taxon>Sar</taxon>
        <taxon>Alveolata</taxon>
        <taxon>Ciliophora</taxon>
        <taxon>Intramacronucleata</taxon>
        <taxon>Oligohymenophorea</taxon>
        <taxon>Peniculida</taxon>
        <taxon>Parameciidae</taxon>
        <taxon>Paramecium</taxon>
    </lineage>
</organism>
<evidence type="ECO:0000313" key="1">
    <source>
        <dbReference type="EMBL" id="CAD8128681.1"/>
    </source>
</evidence>
<sequence>MHSLKQGMDDRLIYQPQLKPYTIISQNKLKRTNYLTIPSGYILSSYELDNREICILHKGDFRYIQKQQEQKIIQQFKFNMQFNRRYL</sequence>
<dbReference type="EMBL" id="CAJJDN010000193">
    <property type="protein sequence ID" value="CAD8128681.1"/>
    <property type="molecule type" value="Genomic_DNA"/>
</dbReference>
<keyword evidence="2" id="KW-1185">Reference proteome</keyword>
<protein>
    <submittedName>
        <fullName evidence="1">Uncharacterized protein</fullName>
    </submittedName>
</protein>
<gene>
    <name evidence="1" type="ORF">PSON_ATCC_30995.1.T1930037</name>
</gene>
<name>A0A8S1RJF8_9CILI</name>
<evidence type="ECO:0000313" key="2">
    <source>
        <dbReference type="Proteomes" id="UP000692954"/>
    </source>
</evidence>
<dbReference type="Proteomes" id="UP000692954">
    <property type="component" value="Unassembled WGS sequence"/>
</dbReference>
<comment type="caution">
    <text evidence="1">The sequence shown here is derived from an EMBL/GenBank/DDBJ whole genome shotgun (WGS) entry which is preliminary data.</text>
</comment>
<proteinExistence type="predicted"/>
<dbReference type="AlphaFoldDB" id="A0A8S1RJF8"/>
<accession>A0A8S1RJF8</accession>